<dbReference type="RefSeq" id="WP_280630165.1">
    <property type="nucleotide sequence ID" value="NZ_CP123498.1"/>
</dbReference>
<evidence type="ECO:0000313" key="3">
    <source>
        <dbReference type="Proteomes" id="UP001177597"/>
    </source>
</evidence>
<dbReference type="EMBL" id="CP123498">
    <property type="protein sequence ID" value="WGL96749.1"/>
    <property type="molecule type" value="Genomic_DNA"/>
</dbReference>
<sequence length="91" mass="10358">MNYSAKRGLFILSIIYTTSTLFPSMAIATTPEKAKKYECHGWHGYDKERNLFDKNVDAVSKEAAIALAGKDYKSDEPGHQVYVHRCDERDN</sequence>
<name>A0AA95K1J9_9GAMM</name>
<dbReference type="Proteomes" id="UP001177597">
    <property type="component" value="Chromosome"/>
</dbReference>
<evidence type="ECO:0000256" key="1">
    <source>
        <dbReference type="SAM" id="SignalP"/>
    </source>
</evidence>
<keyword evidence="1" id="KW-0732">Signal</keyword>
<protein>
    <recommendedName>
        <fullName evidence="4">DUF4189 domain-containing protein</fullName>
    </recommendedName>
</protein>
<proteinExistence type="predicted"/>
<evidence type="ECO:0008006" key="4">
    <source>
        <dbReference type="Google" id="ProtNLM"/>
    </source>
</evidence>
<organism evidence="2 3">
    <name type="scientific">Arsenophonus nasoniae</name>
    <name type="common">son-killer infecting Nasonia vitripennis</name>
    <dbReference type="NCBI Taxonomy" id="638"/>
    <lineage>
        <taxon>Bacteria</taxon>
        <taxon>Pseudomonadati</taxon>
        <taxon>Pseudomonadota</taxon>
        <taxon>Gammaproteobacteria</taxon>
        <taxon>Enterobacterales</taxon>
        <taxon>Morganellaceae</taxon>
        <taxon>Arsenophonus</taxon>
    </lineage>
</organism>
<dbReference type="AlphaFoldDB" id="A0AA95K1J9"/>
<feature type="signal peptide" evidence="1">
    <location>
        <begin position="1"/>
        <end position="28"/>
    </location>
</feature>
<evidence type="ECO:0000313" key="2">
    <source>
        <dbReference type="EMBL" id="WGL96749.1"/>
    </source>
</evidence>
<feature type="chain" id="PRO_5041742196" description="DUF4189 domain-containing protein" evidence="1">
    <location>
        <begin position="29"/>
        <end position="91"/>
    </location>
</feature>
<gene>
    <name evidence="2" type="ORF">QE207_09565</name>
</gene>
<reference evidence="2" key="1">
    <citation type="submission" date="2023-04" db="EMBL/GenBank/DDBJ databases">
        <title>Genome dynamics across the evolutionary transition to endosymbiosis.</title>
        <authorList>
            <person name="Siozios S."/>
            <person name="Nadal-Jimenez P."/>
            <person name="Azagi T."/>
            <person name="Sprong H."/>
            <person name="Frost C.L."/>
            <person name="Parratt S.R."/>
            <person name="Taylor G."/>
            <person name="Brettell L."/>
            <person name="Lew K.C."/>
            <person name="Croft L."/>
            <person name="King K.C."/>
            <person name="Brockhurst M.A."/>
            <person name="Hypsa V."/>
            <person name="Novakova E."/>
            <person name="Darby A.C."/>
            <person name="Hurst G.D.D."/>
        </authorList>
    </citation>
    <scope>NUCLEOTIDE SEQUENCE</scope>
    <source>
        <strain evidence="2">AIh</strain>
    </source>
</reference>
<accession>A0AA95K1J9</accession>